<evidence type="ECO:0000256" key="4">
    <source>
        <dbReference type="ARBA" id="ARBA00022692"/>
    </source>
</evidence>
<dbReference type="eggNOG" id="COG1253">
    <property type="taxonomic scope" value="Bacteria"/>
</dbReference>
<comment type="similarity">
    <text evidence="2">Belongs to the UPF0053 family.</text>
</comment>
<keyword evidence="15" id="KW-1185">Reference proteome</keyword>
<protein>
    <recommendedName>
        <fullName evidence="16">CBS domain protein</fullName>
    </recommendedName>
</protein>
<dbReference type="PROSITE" id="PS51371">
    <property type="entry name" value="CBS"/>
    <property type="match status" value="1"/>
</dbReference>
<dbReference type="SUPFAM" id="SSF56176">
    <property type="entry name" value="FAD-binding/transporter-associated domain-like"/>
    <property type="match status" value="1"/>
</dbReference>
<dbReference type="CDD" id="cd04590">
    <property type="entry name" value="CBS_pair_CorC_HlyC_assoc"/>
    <property type="match status" value="1"/>
</dbReference>
<evidence type="ECO:0000259" key="12">
    <source>
        <dbReference type="PROSITE" id="PS51371"/>
    </source>
</evidence>
<dbReference type="PROSITE" id="PS51846">
    <property type="entry name" value="CNNM"/>
    <property type="match status" value="1"/>
</dbReference>
<evidence type="ECO:0000313" key="14">
    <source>
        <dbReference type="EMBL" id="EDM76827.1"/>
    </source>
</evidence>
<comment type="caution">
    <text evidence="14">The sequence shown here is derived from an EMBL/GenBank/DDBJ whole genome shotgun (WGS) entry which is preliminary data.</text>
</comment>
<evidence type="ECO:0000256" key="5">
    <source>
        <dbReference type="ARBA" id="ARBA00022737"/>
    </source>
</evidence>
<evidence type="ECO:0000256" key="7">
    <source>
        <dbReference type="ARBA" id="ARBA00023122"/>
    </source>
</evidence>
<keyword evidence="6 10" id="KW-1133">Transmembrane helix</keyword>
<comment type="subcellular location">
    <subcellularLocation>
        <location evidence="1">Cell membrane</location>
        <topology evidence="1">Multi-pass membrane protein</topology>
    </subcellularLocation>
</comment>
<evidence type="ECO:0000259" key="13">
    <source>
        <dbReference type="PROSITE" id="PS51846"/>
    </source>
</evidence>
<dbReference type="InterPro" id="IPR036318">
    <property type="entry name" value="FAD-bd_PCMH-like_sf"/>
</dbReference>
<feature type="transmembrane region" description="Helical" evidence="11">
    <location>
        <begin position="96"/>
        <end position="117"/>
    </location>
</feature>
<dbReference type="FunFam" id="3.10.580.10:FF:000002">
    <property type="entry name" value="Magnesium/cobalt efflux protein CorC"/>
    <property type="match status" value="1"/>
</dbReference>
<dbReference type="SMART" id="SM00116">
    <property type="entry name" value="CBS"/>
    <property type="match status" value="2"/>
</dbReference>
<reference evidence="14 15" key="1">
    <citation type="submission" date="2007-06" db="EMBL/GenBank/DDBJ databases">
        <authorList>
            <person name="Shimkets L."/>
            <person name="Ferriera S."/>
            <person name="Johnson J."/>
            <person name="Kravitz S."/>
            <person name="Beeson K."/>
            <person name="Sutton G."/>
            <person name="Rogers Y.-H."/>
            <person name="Friedman R."/>
            <person name="Frazier M."/>
            <person name="Venter J.C."/>
        </authorList>
    </citation>
    <scope>NUCLEOTIDE SEQUENCE [LARGE SCALE GENOMIC DNA]</scope>
    <source>
        <strain evidence="14 15">SIR-1</strain>
    </source>
</reference>
<keyword evidence="3" id="KW-1003">Cell membrane</keyword>
<dbReference type="PANTHER" id="PTHR22777:SF32">
    <property type="entry name" value="UPF0053 INNER MEMBRANE PROTEIN YFJD"/>
    <property type="match status" value="1"/>
</dbReference>
<evidence type="ECO:0000256" key="11">
    <source>
        <dbReference type="SAM" id="Phobius"/>
    </source>
</evidence>
<dbReference type="InterPro" id="IPR044751">
    <property type="entry name" value="Ion_transp-like_CBS"/>
</dbReference>
<dbReference type="STRING" id="391625.PPSIR1_04443"/>
<evidence type="ECO:0000256" key="2">
    <source>
        <dbReference type="ARBA" id="ARBA00006337"/>
    </source>
</evidence>
<dbReference type="OrthoDB" id="9798188at2"/>
<dbReference type="InterPro" id="IPR016169">
    <property type="entry name" value="FAD-bd_PCMH_sub2"/>
</dbReference>
<dbReference type="InterPro" id="IPR005170">
    <property type="entry name" value="Transptr-assoc_dom"/>
</dbReference>
<sequence length="436" mass="47722">MSDADILSLLVFALCLAGSMFFSGSETAITSYGDRRARRAKEEGGREGNLLGWWVDEPVSVLSTILLGNNITNTLMGATATALAIRHLEKTPWGSWAVPVAVVVTTGLLLIFGEIVPKALGKLYTHRATIPVLAILKALSRVTRPLVWILAKITDAVISRAAASTEGSGTARVTSGELGYLVKVAEREGTIPAEQAQLLQQVFRFEDKIVRDIMVPLDRVVGVDMGWDIEKIKRVAHATGHSRLPVYHGDLDNIRGILHIKQIVGIELGEAATESSRFEMFERLLRSPFFVSESLLIHDLLRRFKEQRVHLAIVVDDGGDTVGVVTLEDVIEQIVGQIFDETDRAPLFAPLDSGVQYLDGQASLHTVSEALNVDFEDIDGVDSVGDLLTRMAGQMPIAGSVFVWEGIRFKILAADATRIIRVSVERVELEDDYDEG</sequence>
<feature type="domain" description="CNNM transmembrane" evidence="13">
    <location>
        <begin position="1"/>
        <end position="195"/>
    </location>
</feature>
<dbReference type="RefSeq" id="WP_006974009.1">
    <property type="nucleotide sequence ID" value="NZ_ABCS01000057.1"/>
</dbReference>
<dbReference type="GO" id="GO:0005886">
    <property type="term" value="C:plasma membrane"/>
    <property type="evidence" value="ECO:0007669"/>
    <property type="project" value="UniProtKB-SubCell"/>
</dbReference>
<gene>
    <name evidence="14" type="ORF">PPSIR1_04443</name>
</gene>
<dbReference type="Gene3D" id="3.10.580.10">
    <property type="entry name" value="CBS-domain"/>
    <property type="match status" value="1"/>
</dbReference>
<organism evidence="14 15">
    <name type="scientific">Plesiocystis pacifica SIR-1</name>
    <dbReference type="NCBI Taxonomy" id="391625"/>
    <lineage>
        <taxon>Bacteria</taxon>
        <taxon>Pseudomonadati</taxon>
        <taxon>Myxococcota</taxon>
        <taxon>Polyangia</taxon>
        <taxon>Nannocystales</taxon>
        <taxon>Nannocystaceae</taxon>
        <taxon>Plesiocystis</taxon>
    </lineage>
</organism>
<dbReference type="Pfam" id="PF03471">
    <property type="entry name" value="CorC_HlyC"/>
    <property type="match status" value="1"/>
</dbReference>
<keyword evidence="7 9" id="KW-0129">CBS domain</keyword>
<dbReference type="EMBL" id="ABCS01000057">
    <property type="protein sequence ID" value="EDM76827.1"/>
    <property type="molecule type" value="Genomic_DNA"/>
</dbReference>
<evidence type="ECO:0000256" key="8">
    <source>
        <dbReference type="ARBA" id="ARBA00023136"/>
    </source>
</evidence>
<name>A6GBB8_9BACT</name>
<keyword evidence="5" id="KW-0677">Repeat</keyword>
<evidence type="ECO:0000256" key="6">
    <source>
        <dbReference type="ARBA" id="ARBA00022989"/>
    </source>
</evidence>
<dbReference type="SUPFAM" id="SSF54631">
    <property type="entry name" value="CBS-domain pair"/>
    <property type="match status" value="1"/>
</dbReference>
<evidence type="ECO:0000256" key="10">
    <source>
        <dbReference type="PROSITE-ProRule" id="PRU01193"/>
    </source>
</evidence>
<dbReference type="Pfam" id="PF00571">
    <property type="entry name" value="CBS"/>
    <property type="match status" value="2"/>
</dbReference>
<dbReference type="InterPro" id="IPR002550">
    <property type="entry name" value="CNNM"/>
</dbReference>
<evidence type="ECO:0008006" key="16">
    <source>
        <dbReference type="Google" id="ProtNLM"/>
    </source>
</evidence>
<dbReference type="GO" id="GO:0050660">
    <property type="term" value="F:flavin adenine dinucleotide binding"/>
    <property type="evidence" value="ECO:0007669"/>
    <property type="project" value="InterPro"/>
</dbReference>
<dbReference type="InterPro" id="IPR046342">
    <property type="entry name" value="CBS_dom_sf"/>
</dbReference>
<dbReference type="Gene3D" id="3.30.465.10">
    <property type="match status" value="1"/>
</dbReference>
<feature type="domain" description="CBS" evidence="12">
    <location>
        <begin position="284"/>
        <end position="341"/>
    </location>
</feature>
<dbReference type="AlphaFoldDB" id="A6GBB8"/>
<evidence type="ECO:0000313" key="15">
    <source>
        <dbReference type="Proteomes" id="UP000005801"/>
    </source>
</evidence>
<evidence type="ECO:0000256" key="1">
    <source>
        <dbReference type="ARBA" id="ARBA00004651"/>
    </source>
</evidence>
<keyword evidence="8 10" id="KW-0472">Membrane</keyword>
<accession>A6GBB8</accession>
<dbReference type="Proteomes" id="UP000005801">
    <property type="component" value="Unassembled WGS sequence"/>
</dbReference>
<dbReference type="PANTHER" id="PTHR22777">
    <property type="entry name" value="HEMOLYSIN-RELATED"/>
    <property type="match status" value="1"/>
</dbReference>
<keyword evidence="4 10" id="KW-0812">Transmembrane</keyword>
<proteinExistence type="inferred from homology"/>
<dbReference type="InterPro" id="IPR000644">
    <property type="entry name" value="CBS_dom"/>
</dbReference>
<dbReference type="Pfam" id="PF01595">
    <property type="entry name" value="CNNM"/>
    <property type="match status" value="1"/>
</dbReference>
<evidence type="ECO:0000256" key="9">
    <source>
        <dbReference type="PROSITE-ProRule" id="PRU00703"/>
    </source>
</evidence>
<evidence type="ECO:0000256" key="3">
    <source>
        <dbReference type="ARBA" id="ARBA00022475"/>
    </source>
</evidence>
<dbReference type="SMART" id="SM01091">
    <property type="entry name" value="CorC_HlyC"/>
    <property type="match status" value="1"/>
</dbReference>